<dbReference type="CDD" id="cd04301">
    <property type="entry name" value="NAT_SF"/>
    <property type="match status" value="1"/>
</dbReference>
<dbReference type="EMBL" id="FSRN01000001">
    <property type="protein sequence ID" value="SIO24568.1"/>
    <property type="molecule type" value="Genomic_DNA"/>
</dbReference>
<dbReference type="Gene3D" id="3.40.630.30">
    <property type="match status" value="1"/>
</dbReference>
<sequence length="180" mass="20259">MEFYIRPINSGDGKGLNDLRRMPGVFENILGIPSERIQQNEDFVVNMDANQHQFVAISKLPNNEEIIVGTAGLSVNGSHRTRHSGSIGIMIHKDYQNQGVGTALIAALIDVADNWLMLVRLELTVFEDNKSAIHLYEKFGFEKEGLKRLAAIRKGKYENEYLMARINVIICPPFDQLSNT</sequence>
<dbReference type="InterPro" id="IPR016181">
    <property type="entry name" value="Acyl_CoA_acyltransferase"/>
</dbReference>
<dbReference type="PANTHER" id="PTHR43415:SF3">
    <property type="entry name" value="GNAT-FAMILY ACETYLTRANSFERASE"/>
    <property type="match status" value="1"/>
</dbReference>
<dbReference type="AlphaFoldDB" id="A0A1N6HXK7"/>
<dbReference type="RefSeq" id="WP_034546001.1">
    <property type="nucleotide sequence ID" value="NZ_FSRN01000001.1"/>
</dbReference>
<evidence type="ECO:0000313" key="2">
    <source>
        <dbReference type="EMBL" id="SIO24568.1"/>
    </source>
</evidence>
<dbReference type="PROSITE" id="PS51186">
    <property type="entry name" value="GNAT"/>
    <property type="match status" value="1"/>
</dbReference>
<reference evidence="3" key="1">
    <citation type="submission" date="2016-11" db="EMBL/GenBank/DDBJ databases">
        <authorList>
            <person name="Varghese N."/>
            <person name="Submissions S."/>
        </authorList>
    </citation>
    <scope>NUCLEOTIDE SEQUENCE [LARGE SCALE GENOMIC DNA]</scope>
    <source>
        <strain evidence="3">313</strain>
    </source>
</reference>
<dbReference type="SUPFAM" id="SSF55729">
    <property type="entry name" value="Acyl-CoA N-acyltransferases (Nat)"/>
    <property type="match status" value="1"/>
</dbReference>
<dbReference type="eggNOG" id="COG1670">
    <property type="taxonomic scope" value="Bacteria"/>
</dbReference>
<dbReference type="OrthoDB" id="9127144at2"/>
<name>A0A1N6HXK7_9LACT</name>
<dbReference type="PANTHER" id="PTHR43415">
    <property type="entry name" value="SPERMIDINE N(1)-ACETYLTRANSFERASE"/>
    <property type="match status" value="1"/>
</dbReference>
<protein>
    <submittedName>
        <fullName evidence="2">Putative acetyltransferase</fullName>
    </submittedName>
</protein>
<feature type="domain" description="N-acetyltransferase" evidence="1">
    <location>
        <begin position="17"/>
        <end position="168"/>
    </location>
</feature>
<accession>A0A1N6HXK7</accession>
<dbReference type="STRING" id="28230.SAMN05878443_2159"/>
<keyword evidence="2" id="KW-0808">Transferase</keyword>
<dbReference type="GO" id="GO:0016747">
    <property type="term" value="F:acyltransferase activity, transferring groups other than amino-acyl groups"/>
    <property type="evidence" value="ECO:0007669"/>
    <property type="project" value="InterPro"/>
</dbReference>
<evidence type="ECO:0000313" key="3">
    <source>
        <dbReference type="Proteomes" id="UP000184758"/>
    </source>
</evidence>
<evidence type="ECO:0000259" key="1">
    <source>
        <dbReference type="PROSITE" id="PS51186"/>
    </source>
</evidence>
<dbReference type="Pfam" id="PF00583">
    <property type="entry name" value="Acetyltransf_1"/>
    <property type="match status" value="1"/>
</dbReference>
<dbReference type="Proteomes" id="UP000184758">
    <property type="component" value="Unassembled WGS sequence"/>
</dbReference>
<gene>
    <name evidence="2" type="ORF">SAMN05878443_2159</name>
</gene>
<keyword evidence="3" id="KW-1185">Reference proteome</keyword>
<proteinExistence type="predicted"/>
<dbReference type="InterPro" id="IPR000182">
    <property type="entry name" value="GNAT_dom"/>
</dbReference>
<organism evidence="2 3">
    <name type="scientific">Carnobacterium alterfunditum</name>
    <dbReference type="NCBI Taxonomy" id="28230"/>
    <lineage>
        <taxon>Bacteria</taxon>
        <taxon>Bacillati</taxon>
        <taxon>Bacillota</taxon>
        <taxon>Bacilli</taxon>
        <taxon>Lactobacillales</taxon>
        <taxon>Carnobacteriaceae</taxon>
        <taxon>Carnobacterium</taxon>
    </lineage>
</organism>